<keyword evidence="4 11" id="KW-0808">Transferase</keyword>
<evidence type="ECO:0000256" key="13">
    <source>
        <dbReference type="SAM" id="SignalP"/>
    </source>
</evidence>
<organism evidence="14 15">
    <name type="scientific">Vitrella brassicaformis (strain CCMP3155)</name>
    <dbReference type="NCBI Taxonomy" id="1169540"/>
    <lineage>
        <taxon>Eukaryota</taxon>
        <taxon>Sar</taxon>
        <taxon>Alveolata</taxon>
        <taxon>Colpodellida</taxon>
        <taxon>Vitrellaceae</taxon>
        <taxon>Vitrella</taxon>
    </lineage>
</organism>
<feature type="transmembrane region" description="Helical" evidence="12">
    <location>
        <begin position="264"/>
        <end position="289"/>
    </location>
</feature>
<keyword evidence="3" id="KW-0444">Lipid biosynthesis</keyword>
<dbReference type="GO" id="GO:0046474">
    <property type="term" value="P:glycerophospholipid biosynthetic process"/>
    <property type="evidence" value="ECO:0007669"/>
    <property type="project" value="TreeGrafter"/>
</dbReference>
<feature type="chain" id="PRO_5005187093" description="CDP-diacylglycerol--glycerol-3-phosphate 3-phosphatidyltransferase" evidence="13">
    <location>
        <begin position="17"/>
        <end position="296"/>
    </location>
</feature>
<dbReference type="Gene3D" id="1.20.120.1760">
    <property type="match status" value="1"/>
</dbReference>
<keyword evidence="8 12" id="KW-0472">Membrane</keyword>
<keyword evidence="15" id="KW-1185">Reference proteome</keyword>
<evidence type="ECO:0000256" key="2">
    <source>
        <dbReference type="ARBA" id="ARBA00010441"/>
    </source>
</evidence>
<evidence type="ECO:0000256" key="7">
    <source>
        <dbReference type="ARBA" id="ARBA00023098"/>
    </source>
</evidence>
<keyword evidence="5 12" id="KW-0812">Transmembrane</keyword>
<evidence type="ECO:0000256" key="12">
    <source>
        <dbReference type="SAM" id="Phobius"/>
    </source>
</evidence>
<evidence type="ECO:0000256" key="5">
    <source>
        <dbReference type="ARBA" id="ARBA00022692"/>
    </source>
</evidence>
<keyword evidence="9" id="KW-0594">Phospholipid biosynthesis</keyword>
<evidence type="ECO:0000256" key="3">
    <source>
        <dbReference type="ARBA" id="ARBA00022516"/>
    </source>
</evidence>
<sequence>MLVPSVSLLLMSPCAAAHFVRTAWTAVPRRPLDAPPMLTRTRMPQRRRTHLHLLPDDPDAATSRIPDVAENAAAPGVRRDVSLPSCIRAMLVRLPNTLTVLRVLVVPVVGILLLSNMAANKIRLWTCVCFGFACLTDWFDGWLARALGVSSAFGAFLDPVADKLLVATVLIGLVSRVGCALPYHGASLAIPSIAIVCREIGVSALREWMALRGQAESVQVNWTGKLKTAAQMVAGLLLLASWRDGTTEGVVGSMMQGGSLAVCLTWRVGVGCLWVAALLSLLSACTYFQNITETMR</sequence>
<dbReference type="InterPro" id="IPR048254">
    <property type="entry name" value="CDP_ALCOHOL_P_TRANSF_CS"/>
</dbReference>
<dbReference type="AlphaFoldDB" id="A0A0G4EB97"/>
<dbReference type="Pfam" id="PF01066">
    <property type="entry name" value="CDP-OH_P_transf"/>
    <property type="match status" value="1"/>
</dbReference>
<comment type="subcellular location">
    <subcellularLocation>
        <location evidence="1">Membrane</location>
        <topology evidence="1">Multi-pass membrane protein</topology>
    </subcellularLocation>
</comment>
<evidence type="ECO:0000256" key="8">
    <source>
        <dbReference type="ARBA" id="ARBA00023136"/>
    </source>
</evidence>
<keyword evidence="6 12" id="KW-1133">Transmembrane helix</keyword>
<dbReference type="InterPro" id="IPR050324">
    <property type="entry name" value="CDP-alcohol_PTase-I"/>
</dbReference>
<name>A0A0G4EB97_VITBC</name>
<dbReference type="PROSITE" id="PS00379">
    <property type="entry name" value="CDP_ALCOHOL_P_TRANSF"/>
    <property type="match status" value="1"/>
</dbReference>
<protein>
    <recommendedName>
        <fullName evidence="16">CDP-diacylglycerol--glycerol-3-phosphate 3-phosphatidyltransferase</fullName>
    </recommendedName>
</protein>
<dbReference type="VEuPathDB" id="CryptoDB:Vbra_4704"/>
<dbReference type="InterPro" id="IPR043130">
    <property type="entry name" value="CDP-OH_PTrfase_TM_dom"/>
</dbReference>
<evidence type="ECO:0000256" key="11">
    <source>
        <dbReference type="RuleBase" id="RU003750"/>
    </source>
</evidence>
<keyword evidence="7" id="KW-0443">Lipid metabolism</keyword>
<reference evidence="14 15" key="1">
    <citation type="submission" date="2014-11" db="EMBL/GenBank/DDBJ databases">
        <authorList>
            <person name="Zhu J."/>
            <person name="Qi W."/>
            <person name="Song R."/>
        </authorList>
    </citation>
    <scope>NUCLEOTIDE SEQUENCE [LARGE SCALE GENOMIC DNA]</scope>
</reference>
<accession>A0A0G4EB97</accession>
<evidence type="ECO:0000313" key="14">
    <source>
        <dbReference type="EMBL" id="CEL92539.1"/>
    </source>
</evidence>
<dbReference type="GO" id="GO:0008444">
    <property type="term" value="F:CDP-diacylglycerol-glycerol-3-phosphate 3-phosphatidyltransferase activity"/>
    <property type="evidence" value="ECO:0007669"/>
    <property type="project" value="InterPro"/>
</dbReference>
<dbReference type="PANTHER" id="PTHR14269:SF62">
    <property type="entry name" value="CDP-DIACYLGLYCEROL--GLYCEROL-3-PHOSPHATE 3-PHOSPHATIDYLTRANSFERASE 1, CHLOROPLASTIC"/>
    <property type="match status" value="1"/>
</dbReference>
<evidence type="ECO:0000256" key="4">
    <source>
        <dbReference type="ARBA" id="ARBA00022679"/>
    </source>
</evidence>
<evidence type="ECO:0000256" key="1">
    <source>
        <dbReference type="ARBA" id="ARBA00004141"/>
    </source>
</evidence>
<dbReference type="PANTHER" id="PTHR14269">
    <property type="entry name" value="CDP-DIACYLGLYCEROL--GLYCEROL-3-PHOSPHATE 3-PHOSPHATIDYLTRANSFERASE-RELATED"/>
    <property type="match status" value="1"/>
</dbReference>
<dbReference type="OrthoDB" id="447134at2759"/>
<keyword evidence="10" id="KW-1208">Phospholipid metabolism</keyword>
<evidence type="ECO:0000256" key="6">
    <source>
        <dbReference type="ARBA" id="ARBA00022989"/>
    </source>
</evidence>
<dbReference type="NCBIfam" id="TIGR00560">
    <property type="entry name" value="pgsA"/>
    <property type="match status" value="1"/>
</dbReference>
<gene>
    <name evidence="14" type="ORF">Vbra_4704</name>
</gene>
<evidence type="ECO:0008006" key="16">
    <source>
        <dbReference type="Google" id="ProtNLM"/>
    </source>
</evidence>
<proteinExistence type="inferred from homology"/>
<evidence type="ECO:0000313" key="15">
    <source>
        <dbReference type="Proteomes" id="UP000041254"/>
    </source>
</evidence>
<dbReference type="EMBL" id="CDMY01000086">
    <property type="protein sequence ID" value="CEL92539.1"/>
    <property type="molecule type" value="Genomic_DNA"/>
</dbReference>
<evidence type="ECO:0000256" key="10">
    <source>
        <dbReference type="ARBA" id="ARBA00023264"/>
    </source>
</evidence>
<evidence type="ECO:0000256" key="9">
    <source>
        <dbReference type="ARBA" id="ARBA00023209"/>
    </source>
</evidence>
<dbReference type="GO" id="GO:0016020">
    <property type="term" value="C:membrane"/>
    <property type="evidence" value="ECO:0007669"/>
    <property type="project" value="UniProtKB-SubCell"/>
</dbReference>
<dbReference type="STRING" id="1169540.A0A0G4EB97"/>
<keyword evidence="13" id="KW-0732">Signal</keyword>
<dbReference type="Proteomes" id="UP000041254">
    <property type="component" value="Unassembled WGS sequence"/>
</dbReference>
<dbReference type="InParanoid" id="A0A0G4EB97"/>
<comment type="similarity">
    <text evidence="2 11">Belongs to the CDP-alcohol phosphatidyltransferase class-I family.</text>
</comment>
<dbReference type="InterPro" id="IPR000462">
    <property type="entry name" value="CDP-OH_P_trans"/>
</dbReference>
<feature type="signal peptide" evidence="13">
    <location>
        <begin position="1"/>
        <end position="16"/>
    </location>
</feature>
<dbReference type="InterPro" id="IPR004570">
    <property type="entry name" value="Phosphatidylglycerol_P_synth"/>
</dbReference>